<dbReference type="Gene3D" id="1.25.40.10">
    <property type="entry name" value="Tetratricopeptide repeat domain"/>
    <property type="match status" value="1"/>
</dbReference>
<reference evidence="1 2" key="1">
    <citation type="journal article" date="2019" name="Nat. Ecol. Evol.">
        <title>Megaphylogeny resolves global patterns of mushroom evolution.</title>
        <authorList>
            <person name="Varga T."/>
            <person name="Krizsan K."/>
            <person name="Foldi C."/>
            <person name="Dima B."/>
            <person name="Sanchez-Garcia M."/>
            <person name="Sanchez-Ramirez S."/>
            <person name="Szollosi G.J."/>
            <person name="Szarkandi J.G."/>
            <person name="Papp V."/>
            <person name="Albert L."/>
            <person name="Andreopoulos W."/>
            <person name="Angelini C."/>
            <person name="Antonin V."/>
            <person name="Barry K.W."/>
            <person name="Bougher N.L."/>
            <person name="Buchanan P."/>
            <person name="Buyck B."/>
            <person name="Bense V."/>
            <person name="Catcheside P."/>
            <person name="Chovatia M."/>
            <person name="Cooper J."/>
            <person name="Damon W."/>
            <person name="Desjardin D."/>
            <person name="Finy P."/>
            <person name="Geml J."/>
            <person name="Haridas S."/>
            <person name="Hughes K."/>
            <person name="Justo A."/>
            <person name="Karasinski D."/>
            <person name="Kautmanova I."/>
            <person name="Kiss B."/>
            <person name="Kocsube S."/>
            <person name="Kotiranta H."/>
            <person name="LaButti K.M."/>
            <person name="Lechner B.E."/>
            <person name="Liimatainen K."/>
            <person name="Lipzen A."/>
            <person name="Lukacs Z."/>
            <person name="Mihaltcheva S."/>
            <person name="Morgado L.N."/>
            <person name="Niskanen T."/>
            <person name="Noordeloos M.E."/>
            <person name="Ohm R.A."/>
            <person name="Ortiz-Santana B."/>
            <person name="Ovrebo C."/>
            <person name="Racz N."/>
            <person name="Riley R."/>
            <person name="Savchenko A."/>
            <person name="Shiryaev A."/>
            <person name="Soop K."/>
            <person name="Spirin V."/>
            <person name="Szebenyi C."/>
            <person name="Tomsovsky M."/>
            <person name="Tulloss R.E."/>
            <person name="Uehling J."/>
            <person name="Grigoriev I.V."/>
            <person name="Vagvolgyi C."/>
            <person name="Papp T."/>
            <person name="Martin F.M."/>
            <person name="Miettinen O."/>
            <person name="Hibbett D.S."/>
            <person name="Nagy L.G."/>
        </authorList>
    </citation>
    <scope>NUCLEOTIDE SEQUENCE [LARGE SCALE GENOMIC DNA]</scope>
    <source>
        <strain evidence="1 2">CBS 121175</strain>
    </source>
</reference>
<evidence type="ECO:0008006" key="3">
    <source>
        <dbReference type="Google" id="ProtNLM"/>
    </source>
</evidence>
<dbReference type="AlphaFoldDB" id="A0A5C3KN74"/>
<dbReference type="EMBL" id="ML210254">
    <property type="protein sequence ID" value="TFK21931.1"/>
    <property type="molecule type" value="Genomic_DNA"/>
</dbReference>
<keyword evidence="2" id="KW-1185">Reference proteome</keyword>
<name>A0A5C3KN74_COPMA</name>
<sequence>MDAQDLIFHLQISGTTIPENHPFQLEILAELSKALEYCFNSNKDLTVLNEAVGVQKRLLEIATALETPNVQALVTGNRRLSSLLQTRFLQTRIKADLQRAIDASRAAADLSNENDREVGQAECLYELAEVLGRHSRYSGDDVGSHVKEPMEAIDTMRQVVALASPSHQSNFTLADLLYVLWKVTKSPETLEESVSKTRQVVESGQVLHPPIHHRFYVGSTLNEQYNATTHLSEAIVAVEKAIELGAGRPDSDFINLASVLGVFYENRYLKGGNSSDLAKAVEYRGKALQASAAGNNPNDPSALFCADMLLQSLNTIIR</sequence>
<evidence type="ECO:0000313" key="1">
    <source>
        <dbReference type="EMBL" id="TFK21931.1"/>
    </source>
</evidence>
<dbReference type="Proteomes" id="UP000307440">
    <property type="component" value="Unassembled WGS sequence"/>
</dbReference>
<gene>
    <name evidence="1" type="ORF">FA15DRAFT_715153</name>
</gene>
<proteinExistence type="predicted"/>
<protein>
    <recommendedName>
        <fullName evidence="3">TPR-like protein</fullName>
    </recommendedName>
</protein>
<evidence type="ECO:0000313" key="2">
    <source>
        <dbReference type="Proteomes" id="UP000307440"/>
    </source>
</evidence>
<organism evidence="1 2">
    <name type="scientific">Coprinopsis marcescibilis</name>
    <name type="common">Agaric fungus</name>
    <name type="synonym">Psathyrella marcescibilis</name>
    <dbReference type="NCBI Taxonomy" id="230819"/>
    <lineage>
        <taxon>Eukaryota</taxon>
        <taxon>Fungi</taxon>
        <taxon>Dikarya</taxon>
        <taxon>Basidiomycota</taxon>
        <taxon>Agaricomycotina</taxon>
        <taxon>Agaricomycetes</taxon>
        <taxon>Agaricomycetidae</taxon>
        <taxon>Agaricales</taxon>
        <taxon>Agaricineae</taxon>
        <taxon>Psathyrellaceae</taxon>
        <taxon>Coprinopsis</taxon>
    </lineage>
</organism>
<accession>A0A5C3KN74</accession>
<dbReference type="InterPro" id="IPR011990">
    <property type="entry name" value="TPR-like_helical_dom_sf"/>
</dbReference>
<dbReference type="SUPFAM" id="SSF48452">
    <property type="entry name" value="TPR-like"/>
    <property type="match status" value="1"/>
</dbReference>